<reference evidence="1 2" key="1">
    <citation type="submission" date="2018-06" db="EMBL/GenBank/DDBJ databases">
        <authorList>
            <consortium name="Pathogen Informatics"/>
            <person name="Doyle S."/>
        </authorList>
    </citation>
    <scope>NUCLEOTIDE SEQUENCE [LARGE SCALE GENOMIC DNA]</scope>
    <source>
        <strain evidence="1 2">NCTC12264</strain>
    </source>
</reference>
<evidence type="ECO:0000313" key="2">
    <source>
        <dbReference type="Proteomes" id="UP000254161"/>
    </source>
</evidence>
<dbReference type="EMBL" id="UFUZ01000001">
    <property type="protein sequence ID" value="SUX26792.1"/>
    <property type="molecule type" value="Genomic_DNA"/>
</dbReference>
<gene>
    <name evidence="1" type="ORF">NCTC12264_01022</name>
</gene>
<protein>
    <submittedName>
        <fullName evidence="1">VirB4</fullName>
    </submittedName>
</protein>
<proteinExistence type="predicted"/>
<sequence>MHTPTFLKRLKKKKELPSHLKKKSLSFFDFFKEINQGADKLLMLKEPKIFSLSEENNIICKYKQHYILTKDGNLSCGVELKGVSYSALSLEDELKYLETRINFFTKLHPQIEMNIIIKKEKVLEKNYQPLEHKNPYTKEIISKWQSNASIYKIRYFLMISTINKTLTGLMESFKDKTTKENEKDKSENSLINKINMSDETYNNMLYFEKFKIFFS</sequence>
<dbReference type="Proteomes" id="UP000254161">
    <property type="component" value="Unassembled WGS sequence"/>
</dbReference>
<name>A0A381EIS1_CAMUP</name>
<organism evidence="1 2">
    <name type="scientific">Campylobacter upsaliensis</name>
    <dbReference type="NCBI Taxonomy" id="28080"/>
    <lineage>
        <taxon>Bacteria</taxon>
        <taxon>Pseudomonadati</taxon>
        <taxon>Campylobacterota</taxon>
        <taxon>Epsilonproteobacteria</taxon>
        <taxon>Campylobacterales</taxon>
        <taxon>Campylobacteraceae</taxon>
        <taxon>Campylobacter</taxon>
    </lineage>
</organism>
<dbReference type="AlphaFoldDB" id="A0A381EIS1"/>
<evidence type="ECO:0000313" key="1">
    <source>
        <dbReference type="EMBL" id="SUX26792.1"/>
    </source>
</evidence>
<accession>A0A381EIS1</accession>
<dbReference type="RefSeq" id="WP_115630050.1">
    <property type="nucleotide sequence ID" value="NZ_UFUZ01000001.1"/>
</dbReference>